<organism evidence="1 2">
    <name type="scientific">Oedothorax gibbosus</name>
    <dbReference type="NCBI Taxonomy" id="931172"/>
    <lineage>
        <taxon>Eukaryota</taxon>
        <taxon>Metazoa</taxon>
        <taxon>Ecdysozoa</taxon>
        <taxon>Arthropoda</taxon>
        <taxon>Chelicerata</taxon>
        <taxon>Arachnida</taxon>
        <taxon>Araneae</taxon>
        <taxon>Araneomorphae</taxon>
        <taxon>Entelegynae</taxon>
        <taxon>Araneoidea</taxon>
        <taxon>Linyphiidae</taxon>
        <taxon>Erigoninae</taxon>
        <taxon>Oedothorax</taxon>
    </lineage>
</organism>
<keyword evidence="2" id="KW-1185">Reference proteome</keyword>
<name>A0AAV6VW51_9ARAC</name>
<reference evidence="1 2" key="1">
    <citation type="journal article" date="2022" name="Nat. Ecol. Evol.">
        <title>A masculinizing supergene underlies an exaggerated male reproductive morph in a spider.</title>
        <authorList>
            <person name="Hendrickx F."/>
            <person name="De Corte Z."/>
            <person name="Sonet G."/>
            <person name="Van Belleghem S.M."/>
            <person name="Kostlbacher S."/>
            <person name="Vangestel C."/>
        </authorList>
    </citation>
    <scope>NUCLEOTIDE SEQUENCE [LARGE SCALE GENOMIC DNA]</scope>
    <source>
        <strain evidence="1">W744_W776</strain>
    </source>
</reference>
<dbReference type="Proteomes" id="UP000827092">
    <property type="component" value="Unassembled WGS sequence"/>
</dbReference>
<protein>
    <submittedName>
        <fullName evidence="1">Uncharacterized protein</fullName>
    </submittedName>
</protein>
<dbReference type="AlphaFoldDB" id="A0AAV6VW51"/>
<proteinExistence type="predicted"/>
<accession>A0AAV6VW51</accession>
<sequence>MGEQISLDPLSPIPSYYNNEIHCRSEIVKSNIPNPCMTTCAQTPPPFRSHRGAPLPPFRTLHRPLIPSLLEHEHAAIATPTMGIIGIKR</sequence>
<evidence type="ECO:0000313" key="2">
    <source>
        <dbReference type="Proteomes" id="UP000827092"/>
    </source>
</evidence>
<dbReference type="EMBL" id="JAFNEN010000014">
    <property type="protein sequence ID" value="KAG8200722.1"/>
    <property type="molecule type" value="Genomic_DNA"/>
</dbReference>
<evidence type="ECO:0000313" key="1">
    <source>
        <dbReference type="EMBL" id="KAG8200722.1"/>
    </source>
</evidence>
<gene>
    <name evidence="1" type="ORF">JTE90_022332</name>
</gene>
<comment type="caution">
    <text evidence="1">The sequence shown here is derived from an EMBL/GenBank/DDBJ whole genome shotgun (WGS) entry which is preliminary data.</text>
</comment>